<protein>
    <submittedName>
        <fullName evidence="1">Uncharacterized protein</fullName>
    </submittedName>
</protein>
<keyword evidence="2" id="KW-1185">Reference proteome</keyword>
<sequence>MFDLLKLLDANSLSLTRDLANWFKQFPAGAAWNLYSDYCVGNR</sequence>
<accession>A0ABM9SJB0</accession>
<name>A0ABM9SJB0_YEREN</name>
<proteinExistence type="predicted"/>
<dbReference type="Proteomes" id="UP000041601">
    <property type="component" value="Unassembled WGS sequence"/>
</dbReference>
<evidence type="ECO:0000313" key="2">
    <source>
        <dbReference type="Proteomes" id="UP000041601"/>
    </source>
</evidence>
<organism evidence="1 2">
    <name type="scientific">Yersinia enterocolitica</name>
    <dbReference type="NCBI Taxonomy" id="630"/>
    <lineage>
        <taxon>Bacteria</taxon>
        <taxon>Pseudomonadati</taxon>
        <taxon>Pseudomonadota</taxon>
        <taxon>Gammaproteobacteria</taxon>
        <taxon>Enterobacterales</taxon>
        <taxon>Yersiniaceae</taxon>
        <taxon>Yersinia</taxon>
    </lineage>
</organism>
<evidence type="ECO:0000313" key="1">
    <source>
        <dbReference type="EMBL" id="CNE77099.1"/>
    </source>
</evidence>
<gene>
    <name evidence="1" type="ORF">ERS137959_04609</name>
</gene>
<comment type="caution">
    <text evidence="1">The sequence shown here is derived from an EMBL/GenBank/DDBJ whole genome shotgun (WGS) entry which is preliminary data.</text>
</comment>
<dbReference type="EMBL" id="CPXJ01000119">
    <property type="protein sequence ID" value="CNE77099.1"/>
    <property type="molecule type" value="Genomic_DNA"/>
</dbReference>
<reference evidence="1 2" key="1">
    <citation type="submission" date="2015-03" db="EMBL/GenBank/DDBJ databases">
        <authorList>
            <consortium name="Pathogen Informatics"/>
            <person name="Murphy D."/>
        </authorList>
    </citation>
    <scope>NUCLEOTIDE SEQUENCE [LARGE SCALE GENOMIC DNA]</scope>
    <source>
        <strain evidence="1 2">IP05342</strain>
    </source>
</reference>